<dbReference type="HOGENOM" id="CLU_2266218_0_0_1"/>
<evidence type="ECO:0000313" key="1">
    <source>
        <dbReference type="EMBL" id="EFO82573.1"/>
    </source>
</evidence>
<evidence type="ECO:0000313" key="2">
    <source>
        <dbReference type="Proteomes" id="UP000008281"/>
    </source>
</evidence>
<proteinExistence type="predicted"/>
<organism evidence="2">
    <name type="scientific">Caenorhabditis remanei</name>
    <name type="common">Caenorhabditis vulgaris</name>
    <dbReference type="NCBI Taxonomy" id="31234"/>
    <lineage>
        <taxon>Eukaryota</taxon>
        <taxon>Metazoa</taxon>
        <taxon>Ecdysozoa</taxon>
        <taxon>Nematoda</taxon>
        <taxon>Chromadorea</taxon>
        <taxon>Rhabditida</taxon>
        <taxon>Rhabditina</taxon>
        <taxon>Rhabditomorpha</taxon>
        <taxon>Rhabditoidea</taxon>
        <taxon>Rhabditidae</taxon>
        <taxon>Peloderinae</taxon>
        <taxon>Caenorhabditis</taxon>
    </lineage>
</organism>
<gene>
    <name evidence="1" type="ORF">CRE_00325</name>
</gene>
<sequence length="103" mass="11649">MLSKTTLLLLLLLVLIPMSSGETKLRGILLVYEHQNSELNAAMIVILLVFVLILVALFIRFEKTICRRHHCVIGRFDIVGDSAELINYHQVNGDPYNINETSV</sequence>
<dbReference type="Proteomes" id="UP000008281">
    <property type="component" value="Unassembled WGS sequence"/>
</dbReference>
<dbReference type="EMBL" id="DS268407">
    <property type="protein sequence ID" value="EFO82573.1"/>
    <property type="molecule type" value="Genomic_DNA"/>
</dbReference>
<dbReference type="AlphaFoldDB" id="E3LEI5"/>
<name>E3LEI5_CAERE</name>
<protein>
    <submittedName>
        <fullName evidence="1">Uncharacterized protein</fullName>
    </submittedName>
</protein>
<reference evidence="1" key="1">
    <citation type="submission" date="2007-07" db="EMBL/GenBank/DDBJ databases">
        <title>PCAP assembly of the Caenorhabditis remanei genome.</title>
        <authorList>
            <consortium name="The Caenorhabditis remanei Sequencing Consortium"/>
            <person name="Wilson R.K."/>
        </authorList>
    </citation>
    <scope>NUCLEOTIDE SEQUENCE [LARGE SCALE GENOMIC DNA]</scope>
    <source>
        <strain evidence="1">PB4641</strain>
    </source>
</reference>
<accession>E3LEI5</accession>
<keyword evidence="2" id="KW-1185">Reference proteome</keyword>